<name>C4ZC91_AGARV</name>
<dbReference type="PaxDb" id="515619-EUBREC_2096"/>
<dbReference type="KEGG" id="ere:EUBREC_2096"/>
<evidence type="ECO:0000313" key="2">
    <source>
        <dbReference type="Proteomes" id="UP000001477"/>
    </source>
</evidence>
<gene>
    <name evidence="1" type="ordered locus">EUBREC_2096</name>
</gene>
<accession>C4ZC91</accession>
<proteinExistence type="predicted"/>
<evidence type="ECO:0000313" key="1">
    <source>
        <dbReference type="EMBL" id="ACR75837.1"/>
    </source>
</evidence>
<dbReference type="AlphaFoldDB" id="C4ZC91"/>
<protein>
    <submittedName>
        <fullName evidence="1">Uncharacterized protein</fullName>
    </submittedName>
</protein>
<organism evidence="1 2">
    <name type="scientific">Agathobacter rectalis (strain ATCC 33656 / DSM 3377 / JCM 17463 / KCTC 5835 / VPI 0990)</name>
    <name type="common">Eubacterium rectale</name>
    <dbReference type="NCBI Taxonomy" id="515619"/>
    <lineage>
        <taxon>Bacteria</taxon>
        <taxon>Bacillati</taxon>
        <taxon>Bacillota</taxon>
        <taxon>Clostridia</taxon>
        <taxon>Lachnospirales</taxon>
        <taxon>Lachnospiraceae</taxon>
        <taxon>Agathobacter</taxon>
    </lineage>
</organism>
<dbReference type="Proteomes" id="UP000001477">
    <property type="component" value="Chromosome"/>
</dbReference>
<dbReference type="HOGENOM" id="CLU_3117979_0_0_9"/>
<dbReference type="EMBL" id="CP001107">
    <property type="protein sequence ID" value="ACR75837.1"/>
    <property type="molecule type" value="Genomic_DNA"/>
</dbReference>
<reference evidence="1 2" key="1">
    <citation type="journal article" date="2009" name="Proc. Natl. Acad. Sci. U.S.A.">
        <title>Characterizing a model human gut microbiota composed of members of its two dominant bacterial phyla.</title>
        <authorList>
            <person name="Mahowald M.A."/>
            <person name="Rey F.E."/>
            <person name="Seedorf H."/>
            <person name="Turnbaugh P.J."/>
            <person name="Fulton R.S."/>
            <person name="Wollam A."/>
            <person name="Shah N."/>
            <person name="Wang C."/>
            <person name="Magrini V."/>
            <person name="Wilson R.K."/>
            <person name="Cantarel B.L."/>
            <person name="Coutinho P.M."/>
            <person name="Henrissat B."/>
            <person name="Crock L.W."/>
            <person name="Russell A."/>
            <person name="Verberkmoes N.C."/>
            <person name="Hettich R.L."/>
            <person name="Gordon J.I."/>
        </authorList>
    </citation>
    <scope>NUCLEOTIDE SEQUENCE [LARGE SCALE GENOMIC DNA]</scope>
    <source>
        <strain evidence="2">ATCC 33656 / DSM 3377 / JCM 17463 / KCTC 5835 / LMG 30912 / VPI 0990</strain>
    </source>
</reference>
<sequence length="50" mass="5498">MCLLHHIFQKTGITPDEFYEKPKGVQAFMLASMRITLESQKGGNDGGGNT</sequence>